<keyword evidence="4" id="KW-0808">Transferase</keyword>
<dbReference type="Gene3D" id="3.40.50.2300">
    <property type="match status" value="1"/>
</dbReference>
<dbReference type="PANTHER" id="PTHR34581:SF2">
    <property type="entry name" value="PTS SYSTEM N,N'-DIACETYLCHITOBIOSE-SPECIFIC EIIB COMPONENT"/>
    <property type="match status" value="1"/>
</dbReference>
<dbReference type="InterPro" id="IPR003501">
    <property type="entry name" value="PTS_EIIB_2/3"/>
</dbReference>
<reference evidence="9 10" key="1">
    <citation type="submission" date="2020-08" db="EMBL/GenBank/DDBJ databases">
        <title>Genome public.</title>
        <authorList>
            <person name="Liu C."/>
            <person name="Sun Q."/>
        </authorList>
    </citation>
    <scope>NUCLEOTIDE SEQUENCE [LARGE SCALE GENOMIC DNA]</scope>
    <source>
        <strain evidence="9 10">NSJ-6</strain>
    </source>
</reference>
<keyword evidence="5" id="KW-0598">Phosphotransferase system</keyword>
<dbReference type="PANTHER" id="PTHR34581">
    <property type="entry name" value="PTS SYSTEM N,N'-DIACETYLCHITOBIOSE-SPECIFIC EIIB COMPONENT"/>
    <property type="match status" value="1"/>
</dbReference>
<proteinExistence type="predicted"/>
<evidence type="ECO:0000259" key="8">
    <source>
        <dbReference type="PROSITE" id="PS51100"/>
    </source>
</evidence>
<comment type="caution">
    <text evidence="9">The sequence shown here is derived from an EMBL/GenBank/DDBJ whole genome shotgun (WGS) entry which is preliminary data.</text>
</comment>
<dbReference type="InterPro" id="IPR051819">
    <property type="entry name" value="PTS_sugar-specific_EIIB"/>
</dbReference>
<evidence type="ECO:0000256" key="7">
    <source>
        <dbReference type="PROSITE-ProRule" id="PRU00423"/>
    </source>
</evidence>
<evidence type="ECO:0000256" key="5">
    <source>
        <dbReference type="ARBA" id="ARBA00022683"/>
    </source>
</evidence>
<protein>
    <submittedName>
        <fullName evidence="9">PTS sugar transporter subunit IIB</fullName>
    </submittedName>
</protein>
<evidence type="ECO:0000313" key="9">
    <source>
        <dbReference type="EMBL" id="MBC5629008.1"/>
    </source>
</evidence>
<keyword evidence="6" id="KW-0418">Kinase</keyword>
<dbReference type="InterPro" id="IPR036095">
    <property type="entry name" value="PTS_EIIB-like_sf"/>
</dbReference>
<evidence type="ECO:0000256" key="1">
    <source>
        <dbReference type="ARBA" id="ARBA00022448"/>
    </source>
</evidence>
<dbReference type="RefSeq" id="WP_186859897.1">
    <property type="nucleotide sequence ID" value="NZ_JACOOO010000016.1"/>
</dbReference>
<keyword evidence="1" id="KW-0813">Transport</keyword>
<name>A0ABR7DCC4_9CLOT</name>
<dbReference type="PROSITE" id="PS51100">
    <property type="entry name" value="PTS_EIIB_TYPE_3"/>
    <property type="match status" value="1"/>
</dbReference>
<keyword evidence="3 9" id="KW-0762">Sugar transport</keyword>
<dbReference type="Proteomes" id="UP000596929">
    <property type="component" value="Unassembled WGS sequence"/>
</dbReference>
<dbReference type="InterPro" id="IPR013012">
    <property type="entry name" value="PTS_EIIB_3"/>
</dbReference>
<dbReference type="Pfam" id="PF02302">
    <property type="entry name" value="PTS_IIB"/>
    <property type="match status" value="1"/>
</dbReference>
<evidence type="ECO:0000256" key="4">
    <source>
        <dbReference type="ARBA" id="ARBA00022679"/>
    </source>
</evidence>
<keyword evidence="2" id="KW-0597">Phosphoprotein</keyword>
<feature type="domain" description="PTS EIIB type-3" evidence="8">
    <location>
        <begin position="1"/>
        <end position="102"/>
    </location>
</feature>
<accession>A0ABR7DCC4</accession>
<evidence type="ECO:0000256" key="2">
    <source>
        <dbReference type="ARBA" id="ARBA00022553"/>
    </source>
</evidence>
<gene>
    <name evidence="9" type="ORF">H8S20_08895</name>
</gene>
<dbReference type="SUPFAM" id="SSF52794">
    <property type="entry name" value="PTS system IIB component-like"/>
    <property type="match status" value="1"/>
</dbReference>
<evidence type="ECO:0000313" key="10">
    <source>
        <dbReference type="Proteomes" id="UP000596929"/>
    </source>
</evidence>
<sequence>MKKILLVCESGISTTILVSKMKDYVKVKKVDIDIKALPITECEDAINDVDIVLLSPQVRFQMPQVNALVSGRVPVKAIDAILYGMMNERVILEQVLNLLDKK</sequence>
<dbReference type="EMBL" id="JACOOO010000016">
    <property type="protein sequence ID" value="MBC5629008.1"/>
    <property type="molecule type" value="Genomic_DNA"/>
</dbReference>
<evidence type="ECO:0000256" key="3">
    <source>
        <dbReference type="ARBA" id="ARBA00022597"/>
    </source>
</evidence>
<organism evidence="9 10">
    <name type="scientific">Clostridium hominis</name>
    <dbReference type="NCBI Taxonomy" id="2763036"/>
    <lineage>
        <taxon>Bacteria</taxon>
        <taxon>Bacillati</taxon>
        <taxon>Bacillota</taxon>
        <taxon>Clostridia</taxon>
        <taxon>Eubacteriales</taxon>
        <taxon>Clostridiaceae</taxon>
        <taxon>Clostridium</taxon>
    </lineage>
</organism>
<feature type="modified residue" description="Phosphocysteine; by EIIA" evidence="7">
    <location>
        <position position="8"/>
    </location>
</feature>
<keyword evidence="10" id="KW-1185">Reference proteome</keyword>
<evidence type="ECO:0000256" key="6">
    <source>
        <dbReference type="ARBA" id="ARBA00022777"/>
    </source>
</evidence>